<reference evidence="2 3" key="1">
    <citation type="submission" date="2019-12" db="EMBL/GenBank/DDBJ databases">
        <authorList>
            <person name="Reyes-Prieto M."/>
        </authorList>
    </citation>
    <scope>NUCLEOTIDE SEQUENCE [LARGE SCALE GENOMIC DNA]</scope>
    <source>
        <strain evidence="2">HF14-78462</strain>
    </source>
</reference>
<protein>
    <submittedName>
        <fullName evidence="2">Uncharacterized protein</fullName>
    </submittedName>
</protein>
<keyword evidence="3" id="KW-1185">Reference proteome</keyword>
<dbReference type="AlphaFoldDB" id="A0A5S9N763"/>
<name>A0A5S9N763_9HYPH</name>
<dbReference type="RefSeq" id="WP_159597472.1">
    <property type="nucleotide sequence ID" value="NZ_CACSAS010000001.1"/>
</dbReference>
<sequence length="205" mass="20862">MSKARLSQLFRFLLPAALVATGLAAAAPAGAQNGPIVVGPPPGSGLGGSGLPYIPPPGAQDRGVPPDFQTYPLLNRIFGTGGAIFPGYVSPSNGRNDNDRLAYLTGGGQGRVIFAAGTADSLCQMAQAPQIKVLSAPPKVKISFDIGSFTATGTDAGSRRCVGRQAGGTRVFASGRAPLGSTVTLRVDYPLNGPSYTHVVTLPSK</sequence>
<dbReference type="Proteomes" id="UP000433050">
    <property type="component" value="Unassembled WGS sequence"/>
</dbReference>
<keyword evidence="1" id="KW-0732">Signal</keyword>
<evidence type="ECO:0000313" key="2">
    <source>
        <dbReference type="EMBL" id="CAA0085397.1"/>
    </source>
</evidence>
<organism evidence="2 3">
    <name type="scientific">Starkeya nomas</name>
    <dbReference type="NCBI Taxonomy" id="2666134"/>
    <lineage>
        <taxon>Bacteria</taxon>
        <taxon>Pseudomonadati</taxon>
        <taxon>Pseudomonadota</taxon>
        <taxon>Alphaproteobacteria</taxon>
        <taxon>Hyphomicrobiales</taxon>
        <taxon>Xanthobacteraceae</taxon>
        <taxon>Starkeya</taxon>
    </lineage>
</organism>
<proteinExistence type="predicted"/>
<feature type="signal peptide" evidence="1">
    <location>
        <begin position="1"/>
        <end position="31"/>
    </location>
</feature>
<feature type="chain" id="PRO_5024967742" evidence="1">
    <location>
        <begin position="32"/>
        <end position="205"/>
    </location>
</feature>
<gene>
    <name evidence="2" type="ORF">STARVERO_00016</name>
</gene>
<dbReference type="EMBL" id="CACSAS010000001">
    <property type="protein sequence ID" value="CAA0085397.1"/>
    <property type="molecule type" value="Genomic_DNA"/>
</dbReference>
<evidence type="ECO:0000256" key="1">
    <source>
        <dbReference type="SAM" id="SignalP"/>
    </source>
</evidence>
<evidence type="ECO:0000313" key="3">
    <source>
        <dbReference type="Proteomes" id="UP000433050"/>
    </source>
</evidence>
<accession>A0A5S9N763</accession>